<dbReference type="InterPro" id="IPR011600">
    <property type="entry name" value="Pept_C14_caspase"/>
</dbReference>
<organism evidence="2 3">
    <name type="scientific">Bradyrhizobium aeschynomenes</name>
    <dbReference type="NCBI Taxonomy" id="2734909"/>
    <lineage>
        <taxon>Bacteria</taxon>
        <taxon>Pseudomonadati</taxon>
        <taxon>Pseudomonadota</taxon>
        <taxon>Alphaproteobacteria</taxon>
        <taxon>Hyphomicrobiales</taxon>
        <taxon>Nitrobacteraceae</taxon>
        <taxon>Bradyrhizobium</taxon>
    </lineage>
</organism>
<dbReference type="PROSITE" id="PS50208">
    <property type="entry name" value="CASPASE_P20"/>
    <property type="match status" value="1"/>
</dbReference>
<evidence type="ECO:0000313" key="2">
    <source>
        <dbReference type="EMBL" id="NPU65281.1"/>
    </source>
</evidence>
<evidence type="ECO:0000259" key="1">
    <source>
        <dbReference type="PROSITE" id="PS50208"/>
    </source>
</evidence>
<dbReference type="InterPro" id="IPR029030">
    <property type="entry name" value="Caspase-like_dom_sf"/>
</dbReference>
<keyword evidence="3" id="KW-1185">Reference proteome</keyword>
<dbReference type="Gene3D" id="3.40.50.1460">
    <property type="match status" value="1"/>
</dbReference>
<dbReference type="InterPro" id="IPR052039">
    <property type="entry name" value="Caspase-related_regulators"/>
</dbReference>
<dbReference type="Pfam" id="PF00656">
    <property type="entry name" value="Peptidase_C14"/>
    <property type="match status" value="1"/>
</dbReference>
<comment type="caution">
    <text evidence="2">The sequence shown here is derived from an EMBL/GenBank/DDBJ whole genome shotgun (WGS) entry which is preliminary data.</text>
</comment>
<feature type="domain" description="Caspase family p20" evidence="1">
    <location>
        <begin position="42"/>
        <end position="175"/>
    </location>
</feature>
<name>A0ABX2CAL4_9BRAD</name>
<evidence type="ECO:0000313" key="3">
    <source>
        <dbReference type="Proteomes" id="UP000886476"/>
    </source>
</evidence>
<protein>
    <submittedName>
        <fullName evidence="2">Caspase family protein</fullName>
    </submittedName>
</protein>
<dbReference type="PANTHER" id="PTHR22576">
    <property type="entry name" value="MUCOSA ASSOCIATED LYMPHOID TISSUE LYMPHOMA TRANSLOCATION PROTEIN 1/PARACASPASE"/>
    <property type="match status" value="1"/>
</dbReference>
<accession>A0ABX2CAL4</accession>
<dbReference type="Proteomes" id="UP000886476">
    <property type="component" value="Unassembled WGS sequence"/>
</dbReference>
<dbReference type="SUPFAM" id="SSF52129">
    <property type="entry name" value="Caspase-like"/>
    <property type="match status" value="1"/>
</dbReference>
<dbReference type="EMBL" id="JABFDN010000002">
    <property type="protein sequence ID" value="NPU65281.1"/>
    <property type="molecule type" value="Genomic_DNA"/>
</dbReference>
<dbReference type="InterPro" id="IPR001309">
    <property type="entry name" value="Pept_C14_p20"/>
</dbReference>
<reference evidence="2" key="1">
    <citation type="submission" date="2020-05" db="EMBL/GenBank/DDBJ databases">
        <title>Nod-independent and nitrogen-fixing Bradyrhizobium aeschynomene sp. nov. isolated from nodules of Aeschynomene indica.</title>
        <authorList>
            <person name="Zhang Z."/>
        </authorList>
    </citation>
    <scope>NUCLEOTIDE SEQUENCE</scope>
    <source>
        <strain evidence="2">83012</strain>
    </source>
</reference>
<gene>
    <name evidence="2" type="ORF">HL667_09770</name>
</gene>
<dbReference type="PANTHER" id="PTHR22576:SF37">
    <property type="entry name" value="MUCOSA-ASSOCIATED LYMPHOID TISSUE LYMPHOMA TRANSLOCATION PROTEIN 1"/>
    <property type="match status" value="1"/>
</dbReference>
<proteinExistence type="predicted"/>
<sequence length="473" mass="50721">MRITFFRHSVWPLVSLTLLLVFQGLAAGLAAEAPRKTVPASAPRVALVIGNAAYARLRPLENPGKDADLIADRLRKLGFEVTLKANRELKAMSEDVEAFVQAIKQHGPDAVSVLYYAGHGLESDGINYLVPVDAEIKRKADIAGHAVSVKRIADRLSSAGNRVNILILDACRDNPFPEGAATANALLGLVPMGAVYGAFIASATGSGKAAFDGDNGHSPYTLALAQAIGAPGEKLEDVFKSVRRQVRLATAEQQIPWESTSIEADFYFVQPAPPPSPSAQLLAAATETDNLALFELLVDRFPGSEEAARARSVLQQRRAASADRAPANVSTAAEVLTRARKVRTPDAFDLVASLFPDSPEAAEARAAASRLREAAVLDSAGPTFEGRELISRLQDELARLACFGGQPSGMFDAPTVGGLRRASQLTDEHYLWYRPTMAALRALKKIDARDGCSRQKAAASPRCLRINNEDFCQ</sequence>